<dbReference type="SUPFAM" id="SSF51306">
    <property type="entry name" value="LexA/Signal peptidase"/>
    <property type="match status" value="1"/>
</dbReference>
<evidence type="ECO:0000256" key="4">
    <source>
        <dbReference type="ARBA" id="ARBA00022801"/>
    </source>
</evidence>
<keyword evidence="4 5" id="KW-0378">Hydrolase</keyword>
<evidence type="ECO:0000313" key="8">
    <source>
        <dbReference type="Proteomes" id="UP000595691"/>
    </source>
</evidence>
<keyword evidence="5" id="KW-0812">Transmembrane</keyword>
<dbReference type="CDD" id="cd06462">
    <property type="entry name" value="Peptidase_S24_S26"/>
    <property type="match status" value="1"/>
</dbReference>
<organism evidence="7 8">
    <name type="scientific">Heyndrickxia vini</name>
    <dbReference type="NCBI Taxonomy" id="1476025"/>
    <lineage>
        <taxon>Bacteria</taxon>
        <taxon>Bacillati</taxon>
        <taxon>Bacillota</taxon>
        <taxon>Bacilli</taxon>
        <taxon>Bacillales</taxon>
        <taxon>Bacillaceae</taxon>
        <taxon>Heyndrickxia</taxon>
    </lineage>
</organism>
<dbReference type="PANTHER" id="PTHR43390:SF1">
    <property type="entry name" value="CHLOROPLAST PROCESSING PEPTIDASE"/>
    <property type="match status" value="1"/>
</dbReference>
<keyword evidence="5" id="KW-1133">Transmembrane helix</keyword>
<proteinExistence type="inferred from homology"/>
<dbReference type="Proteomes" id="UP000595691">
    <property type="component" value="Chromosome"/>
</dbReference>
<comment type="similarity">
    <text evidence="2 5">Belongs to the peptidase S26 family.</text>
</comment>
<dbReference type="GO" id="GO:0009003">
    <property type="term" value="F:signal peptidase activity"/>
    <property type="evidence" value="ECO:0007669"/>
    <property type="project" value="UniProtKB-EC"/>
</dbReference>
<dbReference type="RefSeq" id="WP_202778750.1">
    <property type="nucleotide sequence ID" value="NZ_CP065425.1"/>
</dbReference>
<feature type="transmembrane region" description="Helical" evidence="5">
    <location>
        <begin position="30"/>
        <end position="53"/>
    </location>
</feature>
<keyword evidence="3 5" id="KW-0645">Protease</keyword>
<dbReference type="Gene3D" id="2.10.109.10">
    <property type="entry name" value="Umud Fragment, subunit A"/>
    <property type="match status" value="1"/>
</dbReference>
<evidence type="ECO:0000256" key="2">
    <source>
        <dbReference type="ARBA" id="ARBA00009370"/>
    </source>
</evidence>
<evidence type="ECO:0000256" key="1">
    <source>
        <dbReference type="ARBA" id="ARBA00004401"/>
    </source>
</evidence>
<evidence type="ECO:0000256" key="5">
    <source>
        <dbReference type="RuleBase" id="RU362042"/>
    </source>
</evidence>
<comment type="catalytic activity">
    <reaction evidence="5">
        <text>Cleavage of hydrophobic, N-terminal signal or leader sequences from secreted and periplasmic proteins.</text>
        <dbReference type="EC" id="3.4.21.89"/>
    </reaction>
</comment>
<dbReference type="EMBL" id="CP065425">
    <property type="protein sequence ID" value="QQZ09786.1"/>
    <property type="molecule type" value="Genomic_DNA"/>
</dbReference>
<evidence type="ECO:0000313" key="7">
    <source>
        <dbReference type="EMBL" id="QQZ09786.1"/>
    </source>
</evidence>
<keyword evidence="8" id="KW-1185">Reference proteome</keyword>
<comment type="subcellular location">
    <subcellularLocation>
        <location evidence="1">Cell membrane</location>
        <topology evidence="1">Single-pass type II membrane protein</topology>
    </subcellularLocation>
    <subcellularLocation>
        <location evidence="5">Membrane</location>
        <topology evidence="5">Single-pass type II membrane protein</topology>
    </subcellularLocation>
</comment>
<gene>
    <name evidence="7" type="primary">lepB</name>
    <name evidence="7" type="ORF">I5776_02060</name>
</gene>
<name>A0ABX7E2I4_9BACI</name>
<keyword evidence="5" id="KW-0472">Membrane</keyword>
<dbReference type="EC" id="3.4.21.89" evidence="5"/>
<evidence type="ECO:0000259" key="6">
    <source>
        <dbReference type="Pfam" id="PF10502"/>
    </source>
</evidence>
<dbReference type="PROSITE" id="PS00501">
    <property type="entry name" value="SPASE_I_1"/>
    <property type="match status" value="1"/>
</dbReference>
<dbReference type="InterPro" id="IPR000223">
    <property type="entry name" value="Pept_S26A_signal_pept_1"/>
</dbReference>
<reference evidence="7 8" key="1">
    <citation type="submission" date="2020-11" db="EMBL/GenBank/DDBJ databases">
        <title>Taxonomic evaluation of the Bacillus sporothermodurans group of bacteria based on whole genome sequences.</title>
        <authorList>
            <person name="Fiedler G."/>
            <person name="Herbstmann A.-D."/>
            <person name="Doll E."/>
            <person name="Wenning M."/>
            <person name="Brinks E."/>
            <person name="Kabisch J."/>
            <person name="Breitenwieser F."/>
            <person name="Lappann M."/>
            <person name="Boehnlein C."/>
            <person name="Franz C."/>
        </authorList>
    </citation>
    <scope>NUCLEOTIDE SEQUENCE [LARGE SCALE GENOMIC DNA]</scope>
    <source>
        <strain evidence="7 8">JCM 19841</strain>
    </source>
</reference>
<feature type="domain" description="Peptidase S26" evidence="6">
    <location>
        <begin position="28"/>
        <end position="174"/>
    </location>
</feature>
<dbReference type="Pfam" id="PF10502">
    <property type="entry name" value="Peptidase_S26"/>
    <property type="match status" value="1"/>
</dbReference>
<dbReference type="PANTHER" id="PTHR43390">
    <property type="entry name" value="SIGNAL PEPTIDASE I"/>
    <property type="match status" value="1"/>
</dbReference>
<protein>
    <recommendedName>
        <fullName evidence="5">Signal peptidase I</fullName>
        <ecNumber evidence="5">3.4.21.89</ecNumber>
    </recommendedName>
</protein>
<dbReference type="InterPro" id="IPR036286">
    <property type="entry name" value="LexA/Signal_pep-like_sf"/>
</dbReference>
<dbReference type="InterPro" id="IPR019756">
    <property type="entry name" value="Pept_S26A_signal_pept_1_Ser-AS"/>
</dbReference>
<sequence>MAKLYGAKLPQLEVDVHKSSQTTKKGWVSWIRFIIILALLYFLTHFVFAVKIVNGHSMNPTLKDHGIFIVSKIFFQPERGDIVVVKDPDGFDIVKRIIGMPHDKVQIIDGVVYLNKQPLNEPYIQGVPDNMAEVIVGEGKYFIMGDNRTPGESLDSRDPSISTISEMNIVGEKMF</sequence>
<dbReference type="PRINTS" id="PR00727">
    <property type="entry name" value="LEADERPTASE"/>
</dbReference>
<evidence type="ECO:0000256" key="3">
    <source>
        <dbReference type="ARBA" id="ARBA00022670"/>
    </source>
</evidence>
<dbReference type="InterPro" id="IPR019533">
    <property type="entry name" value="Peptidase_S26"/>
</dbReference>
<accession>A0ABX7E2I4</accession>
<dbReference type="NCBIfam" id="TIGR02227">
    <property type="entry name" value="sigpep_I_bact"/>
    <property type="match status" value="1"/>
</dbReference>